<dbReference type="Proteomes" id="UP000637695">
    <property type="component" value="Unassembled WGS sequence"/>
</dbReference>
<dbReference type="Pfam" id="PF01313">
    <property type="entry name" value="Bac_export_3"/>
    <property type="match status" value="1"/>
</dbReference>
<dbReference type="InterPro" id="IPR002191">
    <property type="entry name" value="Bac_export_3"/>
</dbReference>
<dbReference type="PANTHER" id="PTHR34040">
    <property type="entry name" value="FLAGELLAR BIOSYNTHETIC PROTEIN FLIQ"/>
    <property type="match status" value="1"/>
</dbReference>
<keyword evidence="4 9" id="KW-1003">Cell membrane</keyword>
<evidence type="ECO:0000313" key="11">
    <source>
        <dbReference type="Proteomes" id="UP000637695"/>
    </source>
</evidence>
<keyword evidence="5 9" id="KW-0812">Transmembrane</keyword>
<evidence type="ECO:0000256" key="2">
    <source>
        <dbReference type="ARBA" id="ARBA00006156"/>
    </source>
</evidence>
<dbReference type="GO" id="GO:0044780">
    <property type="term" value="P:bacterial-type flagellum assembly"/>
    <property type="evidence" value="ECO:0007669"/>
    <property type="project" value="InterPro"/>
</dbReference>
<evidence type="ECO:0000256" key="5">
    <source>
        <dbReference type="ARBA" id="ARBA00022692"/>
    </source>
</evidence>
<keyword evidence="6 9" id="KW-1133">Transmembrane helix</keyword>
<accession>A0A917K179</accession>
<dbReference type="PIRSF" id="PIRSF004669">
    <property type="entry name" value="FliQ"/>
    <property type="match status" value="1"/>
</dbReference>
<evidence type="ECO:0000256" key="1">
    <source>
        <dbReference type="ARBA" id="ARBA00004651"/>
    </source>
</evidence>
<proteinExistence type="inferred from homology"/>
<dbReference type="PANTHER" id="PTHR34040:SF2">
    <property type="entry name" value="FLAGELLAR BIOSYNTHETIC PROTEIN FLIQ"/>
    <property type="match status" value="1"/>
</dbReference>
<evidence type="ECO:0000256" key="4">
    <source>
        <dbReference type="ARBA" id="ARBA00022475"/>
    </source>
</evidence>
<keyword evidence="11" id="KW-1185">Reference proteome</keyword>
<dbReference type="GO" id="GO:0009306">
    <property type="term" value="P:protein secretion"/>
    <property type="evidence" value="ECO:0007669"/>
    <property type="project" value="InterPro"/>
</dbReference>
<comment type="function">
    <text evidence="9">Role in flagellar biosynthesis.</text>
</comment>
<dbReference type="EMBL" id="BMOY01000001">
    <property type="protein sequence ID" value="GGI94636.1"/>
    <property type="molecule type" value="Genomic_DNA"/>
</dbReference>
<name>A0A917K179_9BACL</name>
<comment type="subcellular location">
    <subcellularLocation>
        <location evidence="1 9">Cell membrane</location>
        <topology evidence="1">Multi-pass membrane protein</topology>
    </subcellularLocation>
    <subcellularLocation>
        <location evidence="9">Bacterial flagellum basal body</location>
    </subcellularLocation>
</comment>
<dbReference type="PRINTS" id="PR00952">
    <property type="entry name" value="TYPE3IMQPROT"/>
</dbReference>
<dbReference type="NCBIfam" id="TIGR01402">
    <property type="entry name" value="fliQ"/>
    <property type="match status" value="1"/>
</dbReference>
<feature type="transmembrane region" description="Helical" evidence="9">
    <location>
        <begin position="50"/>
        <end position="70"/>
    </location>
</feature>
<dbReference type="GO" id="GO:0009425">
    <property type="term" value="C:bacterial-type flagellum basal body"/>
    <property type="evidence" value="ECO:0007669"/>
    <property type="project" value="UniProtKB-SubCell"/>
</dbReference>
<evidence type="ECO:0000256" key="9">
    <source>
        <dbReference type="RuleBase" id="RU364090"/>
    </source>
</evidence>
<keyword evidence="10" id="KW-0966">Cell projection</keyword>
<evidence type="ECO:0000256" key="7">
    <source>
        <dbReference type="ARBA" id="ARBA00023136"/>
    </source>
</evidence>
<dbReference type="InterPro" id="IPR006305">
    <property type="entry name" value="FliQ"/>
</dbReference>
<organism evidence="10 11">
    <name type="scientific">Alicyclobacillus cellulosilyticus</name>
    <dbReference type="NCBI Taxonomy" id="1003997"/>
    <lineage>
        <taxon>Bacteria</taxon>
        <taxon>Bacillati</taxon>
        <taxon>Bacillota</taxon>
        <taxon>Bacilli</taxon>
        <taxon>Bacillales</taxon>
        <taxon>Alicyclobacillaceae</taxon>
        <taxon>Alicyclobacillus</taxon>
    </lineage>
</organism>
<evidence type="ECO:0000256" key="8">
    <source>
        <dbReference type="ARBA" id="ARBA00023143"/>
    </source>
</evidence>
<comment type="caution">
    <text evidence="10">The sequence shown here is derived from an EMBL/GenBank/DDBJ whole genome shotgun (WGS) entry which is preliminary data.</text>
</comment>
<keyword evidence="10" id="KW-0969">Cilium</keyword>
<evidence type="ECO:0000313" key="10">
    <source>
        <dbReference type="EMBL" id="GGI94636.1"/>
    </source>
</evidence>
<keyword evidence="7 9" id="KW-0472">Membrane</keyword>
<dbReference type="RefSeq" id="WP_188880427.1">
    <property type="nucleotide sequence ID" value="NZ_BMOY01000001.1"/>
</dbReference>
<protein>
    <recommendedName>
        <fullName evidence="3 9">Flagellar biosynthetic protein FliQ</fullName>
    </recommendedName>
</protein>
<dbReference type="GO" id="GO:0005886">
    <property type="term" value="C:plasma membrane"/>
    <property type="evidence" value="ECO:0007669"/>
    <property type="project" value="UniProtKB-SubCell"/>
</dbReference>
<keyword evidence="10" id="KW-0282">Flagellum</keyword>
<dbReference type="AlphaFoldDB" id="A0A917K179"/>
<reference evidence="10" key="1">
    <citation type="journal article" date="2014" name="Int. J. Syst. Evol. Microbiol.">
        <title>Complete genome sequence of Corynebacterium casei LMG S-19264T (=DSM 44701T), isolated from a smear-ripened cheese.</title>
        <authorList>
            <consortium name="US DOE Joint Genome Institute (JGI-PGF)"/>
            <person name="Walter F."/>
            <person name="Albersmeier A."/>
            <person name="Kalinowski J."/>
            <person name="Ruckert C."/>
        </authorList>
    </citation>
    <scope>NUCLEOTIDE SEQUENCE</scope>
    <source>
        <strain evidence="10">JCM 18487</strain>
    </source>
</reference>
<evidence type="ECO:0000256" key="6">
    <source>
        <dbReference type="ARBA" id="ARBA00022989"/>
    </source>
</evidence>
<evidence type="ECO:0000256" key="3">
    <source>
        <dbReference type="ARBA" id="ARBA00021718"/>
    </source>
</evidence>
<keyword evidence="8 9" id="KW-0975">Bacterial flagellum</keyword>
<sequence>MSANMVVGLGQQVMWLVVKLAGPVLLFGLVVGVVMSIFQATTQIQEPALAFIPKMAAVMAALLLFGPWMLTNLVDFTQNILGHLMSFVQ</sequence>
<reference evidence="10" key="2">
    <citation type="submission" date="2020-09" db="EMBL/GenBank/DDBJ databases">
        <authorList>
            <person name="Sun Q."/>
            <person name="Ohkuma M."/>
        </authorList>
    </citation>
    <scope>NUCLEOTIDE SEQUENCE</scope>
    <source>
        <strain evidence="10">JCM 18487</strain>
    </source>
</reference>
<comment type="similarity">
    <text evidence="2 9">Belongs to the FliQ/MopD/SpaQ family.</text>
</comment>
<gene>
    <name evidence="9 10" type="primary">fliQ</name>
    <name evidence="10" type="ORF">GCM10010885_00220</name>
</gene>
<feature type="transmembrane region" description="Helical" evidence="9">
    <location>
        <begin position="20"/>
        <end position="38"/>
    </location>
</feature>